<dbReference type="PANTHER" id="PTHR36234:SF5">
    <property type="entry name" value="LYSYL ENDOPEPTIDASE"/>
    <property type="match status" value="1"/>
</dbReference>
<dbReference type="InterPro" id="IPR008353">
    <property type="entry name" value="Peptidase_S1B_tx"/>
</dbReference>
<dbReference type="InterPro" id="IPR008256">
    <property type="entry name" value="Peptidase_S1B"/>
</dbReference>
<organism evidence="10 11">
    <name type="scientific">Sinosporangium siamense</name>
    <dbReference type="NCBI Taxonomy" id="1367973"/>
    <lineage>
        <taxon>Bacteria</taxon>
        <taxon>Bacillati</taxon>
        <taxon>Actinomycetota</taxon>
        <taxon>Actinomycetes</taxon>
        <taxon>Streptosporangiales</taxon>
        <taxon>Streptosporangiaceae</taxon>
        <taxon>Sinosporangium</taxon>
    </lineage>
</organism>
<dbReference type="SUPFAM" id="SSF50494">
    <property type="entry name" value="Trypsin-like serine proteases"/>
    <property type="match status" value="1"/>
</dbReference>
<keyword evidence="6" id="KW-0843">Virulence</keyword>
<evidence type="ECO:0000256" key="3">
    <source>
        <dbReference type="ARBA" id="ARBA00022729"/>
    </source>
</evidence>
<accession>A0A919RMH6</accession>
<dbReference type="RefSeq" id="WP_204029798.1">
    <property type="nucleotide sequence ID" value="NZ_BOOW01000031.1"/>
</dbReference>
<gene>
    <name evidence="10" type="ORF">Ssi02_51170</name>
</gene>
<dbReference type="Pfam" id="PF13365">
    <property type="entry name" value="Trypsin_2"/>
    <property type="match status" value="1"/>
</dbReference>
<dbReference type="GO" id="GO:0004252">
    <property type="term" value="F:serine-type endopeptidase activity"/>
    <property type="evidence" value="ECO:0007669"/>
    <property type="project" value="InterPro"/>
</dbReference>
<protein>
    <recommendedName>
        <fullName evidence="8">Serine protease</fullName>
        <ecNumber evidence="8">3.4.21.-</ecNumber>
    </recommendedName>
</protein>
<dbReference type="Proteomes" id="UP000606172">
    <property type="component" value="Unassembled WGS sequence"/>
</dbReference>
<dbReference type="PROSITE" id="PS00673">
    <property type="entry name" value="V8_SER"/>
    <property type="match status" value="1"/>
</dbReference>
<feature type="active site" description="Charge relay system" evidence="7">
    <location>
        <position position="190"/>
    </location>
</feature>
<evidence type="ECO:0000256" key="8">
    <source>
        <dbReference type="RuleBase" id="RU004296"/>
    </source>
</evidence>
<dbReference type="AlphaFoldDB" id="A0A919RMH6"/>
<name>A0A919RMH6_9ACTN</name>
<dbReference type="InterPro" id="IPR000126">
    <property type="entry name" value="V8_ser_AS"/>
</dbReference>
<evidence type="ECO:0000256" key="7">
    <source>
        <dbReference type="PIRSR" id="PIRSR608256-1"/>
    </source>
</evidence>
<keyword evidence="11" id="KW-1185">Reference proteome</keyword>
<dbReference type="SUPFAM" id="SSF53474">
    <property type="entry name" value="alpha/beta-Hydrolases"/>
    <property type="match status" value="1"/>
</dbReference>
<dbReference type="EC" id="3.4.21.-" evidence="8"/>
<keyword evidence="3" id="KW-0732">Signal</keyword>
<evidence type="ECO:0000256" key="6">
    <source>
        <dbReference type="ARBA" id="ARBA00023026"/>
    </source>
</evidence>
<keyword evidence="2 8" id="KW-0645">Protease</keyword>
<sequence>MGAPAPTGVFDKIREKSLEQAQLAAERYGEASADRDEIRRRQERGEAFPDSPEALSARATRLIQRHGVPTEAVVEATRAEALDRPAMFERVLGVSKDLQAWSFLPRGARAARTVARISIRENGRELPLGTGFLVSPRLLLTNHHVLPDTESARDAFVEFDAQVTVDNVPDMAKRFDLDPGVFFATDEHLDFALVRVSDGADGRSPGEQFGWNKLSAQTGKLVVGEPVNIIGHPMGRLKEISIRENRLEVRLEEFLHYQTDTEPGNSGSPVYNDQWEVTALHHSGVPRTDAQGRTLRRDGQVWRPGDGDDAIDWLSNEGVRVSVILGHLAELSLNLGQRALLSEMGPESGFQEGVSAVSLSASPVAAPGESVQVGDHVDGVSERAPSTTRVSGLPARASAFGGTRHLVFLHGRAQEGRDPRRLRESWTVGLNDGLALAGQSMIEPADIWFPFYGDRLIEAISAREAMRRSVEEIAAAPEEAAAPERPSTRQVYEELLSEAAAMSHAVHGTPEETLDVVGTVHQGLSFLAATTGLDRLAIALIFRDVARYLDDSRVREAVLQSVFETMPTSGDMVLVSHSLGTVVAMDLLMQLDRHVNVGLLVTAGSPLGMDSVYRRLSTGGPKLPDRVPLWFNTWCAIDPVSVGCPLADTWQGGEFTEVRVENSPARVHDIEEYLAHVEVARAISDALTKRS</sequence>
<evidence type="ECO:0000256" key="9">
    <source>
        <dbReference type="SAM" id="MobiDB-lite"/>
    </source>
</evidence>
<dbReference type="InterPro" id="IPR009003">
    <property type="entry name" value="Peptidase_S1_PA"/>
</dbReference>
<evidence type="ECO:0000313" key="11">
    <source>
        <dbReference type="Proteomes" id="UP000606172"/>
    </source>
</evidence>
<feature type="active site" description="Charge relay system" evidence="7">
    <location>
        <position position="144"/>
    </location>
</feature>
<feature type="active site" description="Charge relay system" evidence="7">
    <location>
        <position position="266"/>
    </location>
</feature>
<dbReference type="PRINTS" id="PR01774">
    <property type="entry name" value="EXFOLTOXIN"/>
</dbReference>
<dbReference type="GO" id="GO:0006508">
    <property type="term" value="P:proteolysis"/>
    <property type="evidence" value="ECO:0007669"/>
    <property type="project" value="UniProtKB-KW"/>
</dbReference>
<dbReference type="PANTHER" id="PTHR36234">
    <property type="entry name" value="LYSYL ENDOPEPTIDASE"/>
    <property type="match status" value="1"/>
</dbReference>
<evidence type="ECO:0000256" key="5">
    <source>
        <dbReference type="ARBA" id="ARBA00022825"/>
    </source>
</evidence>
<keyword evidence="4 8" id="KW-0378">Hydrolase</keyword>
<evidence type="ECO:0000256" key="1">
    <source>
        <dbReference type="ARBA" id="ARBA00008764"/>
    </source>
</evidence>
<dbReference type="Gene3D" id="2.40.10.10">
    <property type="entry name" value="Trypsin-like serine proteases"/>
    <property type="match status" value="2"/>
</dbReference>
<comment type="caution">
    <text evidence="10">The sequence shown here is derived from an EMBL/GenBank/DDBJ whole genome shotgun (WGS) entry which is preliminary data.</text>
</comment>
<comment type="similarity">
    <text evidence="1 8">Belongs to the peptidase S1B family.</text>
</comment>
<keyword evidence="5 8" id="KW-0720">Serine protease</keyword>
<feature type="region of interest" description="Disordered" evidence="9">
    <location>
        <begin position="24"/>
        <end position="52"/>
    </location>
</feature>
<dbReference type="InterPro" id="IPR029058">
    <property type="entry name" value="AB_hydrolase_fold"/>
</dbReference>
<dbReference type="PRINTS" id="PR00839">
    <property type="entry name" value="V8PROTEASE"/>
</dbReference>
<proteinExistence type="inferred from homology"/>
<evidence type="ECO:0000256" key="2">
    <source>
        <dbReference type="ARBA" id="ARBA00022670"/>
    </source>
</evidence>
<reference evidence="10" key="1">
    <citation type="submission" date="2021-01" db="EMBL/GenBank/DDBJ databases">
        <title>Whole genome shotgun sequence of Sinosporangium siamense NBRC 109515.</title>
        <authorList>
            <person name="Komaki H."/>
            <person name="Tamura T."/>
        </authorList>
    </citation>
    <scope>NUCLEOTIDE SEQUENCE</scope>
    <source>
        <strain evidence="10">NBRC 109515</strain>
    </source>
</reference>
<dbReference type="InterPro" id="IPR043504">
    <property type="entry name" value="Peptidase_S1_PA_chymotrypsin"/>
</dbReference>
<evidence type="ECO:0000313" key="10">
    <source>
        <dbReference type="EMBL" id="GII94886.1"/>
    </source>
</evidence>
<feature type="compositionally biased region" description="Basic and acidic residues" evidence="9">
    <location>
        <begin position="27"/>
        <end position="47"/>
    </location>
</feature>
<evidence type="ECO:0000256" key="4">
    <source>
        <dbReference type="ARBA" id="ARBA00022801"/>
    </source>
</evidence>
<dbReference type="EMBL" id="BOOW01000031">
    <property type="protein sequence ID" value="GII94886.1"/>
    <property type="molecule type" value="Genomic_DNA"/>
</dbReference>